<reference evidence="1" key="1">
    <citation type="submission" date="2019-09" db="EMBL/GenBank/DDBJ databases">
        <title>Draft genome sequences of 48 bacterial type strains from the CCUG.</title>
        <authorList>
            <person name="Tunovic T."/>
            <person name="Pineiro-Iglesias B."/>
            <person name="Unosson C."/>
            <person name="Inganas E."/>
            <person name="Ohlen M."/>
            <person name="Cardew S."/>
            <person name="Jensie-Markopoulos S."/>
            <person name="Salva-Serra F."/>
            <person name="Jaen-Luchoro D."/>
            <person name="Karlsson R."/>
            <person name="Svensson-Stadler L."/>
            <person name="Chun J."/>
            <person name="Moore E."/>
        </authorList>
    </citation>
    <scope>NUCLEOTIDE SEQUENCE</scope>
    <source>
        <strain evidence="1">CCUG 50899</strain>
    </source>
</reference>
<protein>
    <submittedName>
        <fullName evidence="1">DNA packaging protein</fullName>
    </submittedName>
</protein>
<dbReference type="AlphaFoldDB" id="A0A643F145"/>
<accession>A0A643F145</accession>
<name>A0A643F145_9HYPH</name>
<evidence type="ECO:0000313" key="1">
    <source>
        <dbReference type="EMBL" id="KAB0571904.1"/>
    </source>
</evidence>
<sequence>MNISHEVSADPALKQEPRTISKSGFSKLINVSPGRVSQMITAGMPVERDGKIDVARCKLWISENINPTRAASQAQGATLFGEEKQAISLTAERARLAKAQADAVELKNATIRRELVSASEVERLWSGEWMQLRSSVLAVPSRLRQLLPHLTAEDIEAIDGELRRMLTEFGNDQ</sequence>
<dbReference type="EMBL" id="VZPE01000003">
    <property type="protein sequence ID" value="KAB0571904.1"/>
    <property type="molecule type" value="Genomic_DNA"/>
</dbReference>
<gene>
    <name evidence="1" type="ORF">F7Q93_09750</name>
</gene>
<proteinExistence type="predicted"/>
<dbReference type="RefSeq" id="WP_012091778.1">
    <property type="nucleotide sequence ID" value="NZ_JBHEEN010000012.1"/>
</dbReference>
<comment type="caution">
    <text evidence="1">The sequence shown here is derived from an EMBL/GenBank/DDBJ whole genome shotgun (WGS) entry which is preliminary data.</text>
</comment>
<organism evidence="1">
    <name type="scientific">Brucella pituitosa</name>
    <dbReference type="NCBI Taxonomy" id="571256"/>
    <lineage>
        <taxon>Bacteria</taxon>
        <taxon>Pseudomonadati</taxon>
        <taxon>Pseudomonadota</taxon>
        <taxon>Alphaproteobacteria</taxon>
        <taxon>Hyphomicrobiales</taxon>
        <taxon>Brucellaceae</taxon>
        <taxon>Brucella/Ochrobactrum group</taxon>
        <taxon>Brucella</taxon>
    </lineage>
</organism>